<proteinExistence type="predicted"/>
<sequence>MHNEVVVAWEVLDALDMSLHDKYVPEVFGLRQKLLDKSMVAMVLVLCDVLRPVVNFSDYLQGTNTFSDMQQRCGELVDQLHHLALRFDTAIDANRPDSDMYLSRITNLFDLIDDRNSLGRRLRGPQLTERQTVETIAKPVVYALINEISDAFQCSPVLSAFSVFNIQKVPESMREIVTYGDKEIGVLASHYGQPREDIFLRHRVVAEPVYSEAEIKVEFQGFKHQMCLAKQKGSTDIAAILSEDPVLARSYKAMAYLVDLSCIVPTSTACVERLFSLMNSLCTPSRSSLGQVRLESLIRIVISETTELSQSDINNIINIFNQSKRDI</sequence>
<evidence type="ECO:0000313" key="1">
    <source>
        <dbReference type="EMBL" id="WAR08289.1"/>
    </source>
</evidence>
<dbReference type="EMBL" id="CP111017">
    <property type="protein sequence ID" value="WAR08289.1"/>
    <property type="molecule type" value="Genomic_DNA"/>
</dbReference>
<accession>A0ABY7EGS6</accession>
<dbReference type="SUPFAM" id="SSF53098">
    <property type="entry name" value="Ribonuclease H-like"/>
    <property type="match status" value="1"/>
</dbReference>
<keyword evidence="2" id="KW-1185">Reference proteome</keyword>
<dbReference type="InterPro" id="IPR012337">
    <property type="entry name" value="RNaseH-like_sf"/>
</dbReference>
<dbReference type="Proteomes" id="UP001164746">
    <property type="component" value="Chromosome 6"/>
</dbReference>
<dbReference type="PANTHER" id="PTHR46880:SF5">
    <property type="entry name" value="DUF4371 DOMAIN-CONTAINING PROTEIN"/>
    <property type="match status" value="1"/>
</dbReference>
<dbReference type="PANTHER" id="PTHR46880">
    <property type="entry name" value="RAS-ASSOCIATING DOMAIN-CONTAINING PROTEIN"/>
    <property type="match status" value="1"/>
</dbReference>
<reference evidence="1" key="1">
    <citation type="submission" date="2022-11" db="EMBL/GenBank/DDBJ databases">
        <title>Centuries of genome instability and evolution in soft-shell clam transmissible cancer (bioRxiv).</title>
        <authorList>
            <person name="Hart S.F.M."/>
            <person name="Yonemitsu M.A."/>
            <person name="Giersch R.M."/>
            <person name="Beal B.F."/>
            <person name="Arriagada G."/>
            <person name="Davis B.W."/>
            <person name="Ostrander E.A."/>
            <person name="Goff S.P."/>
            <person name="Metzger M.J."/>
        </authorList>
    </citation>
    <scope>NUCLEOTIDE SEQUENCE</scope>
    <source>
        <strain evidence="1">MELC-2E11</strain>
        <tissue evidence="1">Siphon/mantle</tissue>
    </source>
</reference>
<evidence type="ECO:0000313" key="2">
    <source>
        <dbReference type="Proteomes" id="UP001164746"/>
    </source>
</evidence>
<protein>
    <recommendedName>
        <fullName evidence="3">HAT C-terminal dimerisation domain-containing protein</fullName>
    </recommendedName>
</protein>
<organism evidence="1 2">
    <name type="scientific">Mya arenaria</name>
    <name type="common">Soft-shell clam</name>
    <dbReference type="NCBI Taxonomy" id="6604"/>
    <lineage>
        <taxon>Eukaryota</taxon>
        <taxon>Metazoa</taxon>
        <taxon>Spiralia</taxon>
        <taxon>Lophotrochozoa</taxon>
        <taxon>Mollusca</taxon>
        <taxon>Bivalvia</taxon>
        <taxon>Autobranchia</taxon>
        <taxon>Heteroconchia</taxon>
        <taxon>Euheterodonta</taxon>
        <taxon>Imparidentia</taxon>
        <taxon>Neoheterodontei</taxon>
        <taxon>Myida</taxon>
        <taxon>Myoidea</taxon>
        <taxon>Myidae</taxon>
        <taxon>Mya</taxon>
    </lineage>
</organism>
<evidence type="ECO:0008006" key="3">
    <source>
        <dbReference type="Google" id="ProtNLM"/>
    </source>
</evidence>
<name>A0ABY7EGS6_MYAAR</name>
<gene>
    <name evidence="1" type="ORF">MAR_018247</name>
</gene>
<feature type="non-terminal residue" evidence="1">
    <location>
        <position position="1"/>
    </location>
</feature>